<dbReference type="EMBL" id="LGLV01000004">
    <property type="protein sequence ID" value="OBZ97020.1"/>
    <property type="molecule type" value="Genomic_DNA"/>
</dbReference>
<dbReference type="OrthoDB" id="9809813at2"/>
<dbReference type="GO" id="GO:0005886">
    <property type="term" value="C:plasma membrane"/>
    <property type="evidence" value="ECO:0007669"/>
    <property type="project" value="TreeGrafter"/>
</dbReference>
<dbReference type="Proteomes" id="UP000093111">
    <property type="component" value="Unassembled WGS sequence"/>
</dbReference>
<dbReference type="RefSeq" id="WP_068952154.1">
    <property type="nucleotide sequence ID" value="NZ_LGLV01000004.1"/>
</dbReference>
<dbReference type="PATRIC" id="fig|1612624.7.peg.1012"/>
<dbReference type="InterPro" id="IPR014729">
    <property type="entry name" value="Rossmann-like_a/b/a_fold"/>
</dbReference>
<keyword evidence="1" id="KW-0812">Transmembrane</keyword>
<proteinExistence type="predicted"/>
<sequence length="262" mass="28404">MFLASKLLWLLAQPLSLIFILLIASYIAGGAGFKRLFGFLSGLAATLFFFTLFTSTGGVLLQGLENRIARPASLPADLSCIIILGGAFENEVIAARGGIEFNQAADRFVEGLRLAQSHPAARILVSGGDGSFSGRYEGDAHAAETFFSTFGIAPERLIREDRSRTTFENATNTKELLEANGLSDCALITSAFHMPRSVGLFRKLGIAVTPWPVDYRTSGRLSLSPDFSQPSLNAQLTTTAMREWTGLIAYYLSGRTHVLFPQ</sequence>
<dbReference type="STRING" id="1612624.ADU59_04840"/>
<dbReference type="InterPro" id="IPR003848">
    <property type="entry name" value="DUF218"/>
</dbReference>
<reference evidence="3 4" key="1">
    <citation type="journal article" date="2016" name="Syst. Appl. Microbiol.">
        <title>Pararhizobium polonicum sp. nov. isolated from tumors on stone fruit rootstocks.</title>
        <authorList>
            <person name="Pulawska J."/>
            <person name="Kuzmanovic N."/>
            <person name="Willems A."/>
            <person name="Pothier J.F."/>
        </authorList>
    </citation>
    <scope>NUCLEOTIDE SEQUENCE [LARGE SCALE GENOMIC DNA]</scope>
    <source>
        <strain evidence="3 4">F5.1</strain>
    </source>
</reference>
<evidence type="ECO:0000313" key="4">
    <source>
        <dbReference type="Proteomes" id="UP000093111"/>
    </source>
</evidence>
<dbReference type="Gene3D" id="3.40.50.620">
    <property type="entry name" value="HUPs"/>
    <property type="match status" value="1"/>
</dbReference>
<dbReference type="GO" id="GO:0000270">
    <property type="term" value="P:peptidoglycan metabolic process"/>
    <property type="evidence" value="ECO:0007669"/>
    <property type="project" value="TreeGrafter"/>
</dbReference>
<feature type="transmembrane region" description="Helical" evidence="1">
    <location>
        <begin position="7"/>
        <end position="27"/>
    </location>
</feature>
<dbReference type="PANTHER" id="PTHR30336:SF4">
    <property type="entry name" value="ENVELOPE BIOGENESIS FACTOR ELYC"/>
    <property type="match status" value="1"/>
</dbReference>
<accession>A0A1C7P722</accession>
<dbReference type="AlphaFoldDB" id="A0A1C7P722"/>
<evidence type="ECO:0000313" key="3">
    <source>
        <dbReference type="EMBL" id="OBZ97020.1"/>
    </source>
</evidence>
<keyword evidence="1" id="KW-0472">Membrane</keyword>
<dbReference type="GO" id="GO:0043164">
    <property type="term" value="P:Gram-negative-bacterium-type cell wall biogenesis"/>
    <property type="evidence" value="ECO:0007669"/>
    <property type="project" value="TreeGrafter"/>
</dbReference>
<evidence type="ECO:0000259" key="2">
    <source>
        <dbReference type="Pfam" id="PF02698"/>
    </source>
</evidence>
<dbReference type="Pfam" id="PF02698">
    <property type="entry name" value="DUF218"/>
    <property type="match status" value="1"/>
</dbReference>
<keyword evidence="1" id="KW-1133">Transmembrane helix</keyword>
<feature type="transmembrane region" description="Helical" evidence="1">
    <location>
        <begin position="39"/>
        <end position="61"/>
    </location>
</feature>
<dbReference type="PANTHER" id="PTHR30336">
    <property type="entry name" value="INNER MEMBRANE PROTEIN, PROBABLE PERMEASE"/>
    <property type="match status" value="1"/>
</dbReference>
<evidence type="ECO:0000256" key="1">
    <source>
        <dbReference type="SAM" id="Phobius"/>
    </source>
</evidence>
<feature type="domain" description="DUF218" evidence="2">
    <location>
        <begin position="80"/>
        <end position="246"/>
    </location>
</feature>
<gene>
    <name evidence="3" type="ORF">ADU59_04840</name>
</gene>
<dbReference type="CDD" id="cd06259">
    <property type="entry name" value="YdcF-like"/>
    <property type="match status" value="1"/>
</dbReference>
<dbReference type="InterPro" id="IPR051599">
    <property type="entry name" value="Cell_Envelope_Assoc"/>
</dbReference>
<keyword evidence="4" id="KW-1185">Reference proteome</keyword>
<organism evidence="3 4">
    <name type="scientific">Pararhizobium polonicum</name>
    <dbReference type="NCBI Taxonomy" id="1612624"/>
    <lineage>
        <taxon>Bacteria</taxon>
        <taxon>Pseudomonadati</taxon>
        <taxon>Pseudomonadota</taxon>
        <taxon>Alphaproteobacteria</taxon>
        <taxon>Hyphomicrobiales</taxon>
        <taxon>Rhizobiaceae</taxon>
        <taxon>Rhizobium/Agrobacterium group</taxon>
        <taxon>Pararhizobium</taxon>
    </lineage>
</organism>
<protein>
    <submittedName>
        <fullName evidence="3">Membrane protein</fullName>
    </submittedName>
</protein>
<name>A0A1C7P722_9HYPH</name>
<comment type="caution">
    <text evidence="3">The sequence shown here is derived from an EMBL/GenBank/DDBJ whole genome shotgun (WGS) entry which is preliminary data.</text>
</comment>